<organism evidence="1 2">
    <name type="scientific">Catonella morbi ATCC 51271</name>
    <dbReference type="NCBI Taxonomy" id="592026"/>
    <lineage>
        <taxon>Bacteria</taxon>
        <taxon>Bacillati</taxon>
        <taxon>Bacillota</taxon>
        <taxon>Clostridia</taxon>
        <taxon>Lachnospirales</taxon>
        <taxon>Lachnospiraceae</taxon>
        <taxon>Catonella</taxon>
    </lineage>
</organism>
<protein>
    <submittedName>
        <fullName evidence="1">Uncharacterized protein</fullName>
    </submittedName>
</protein>
<evidence type="ECO:0000313" key="2">
    <source>
        <dbReference type="Proteomes" id="UP000018227"/>
    </source>
</evidence>
<dbReference type="HOGENOM" id="CLU_1233203_0_0_9"/>
<comment type="caution">
    <text evidence="1">The sequence shown here is derived from an EMBL/GenBank/DDBJ whole genome shotgun (WGS) entry which is preliminary data.</text>
</comment>
<dbReference type="STRING" id="592026.GCWU0000282_000169"/>
<reference evidence="1 2" key="1">
    <citation type="submission" date="2013-06" db="EMBL/GenBank/DDBJ databases">
        <authorList>
            <person name="Weinstock G."/>
            <person name="Sodergren E."/>
            <person name="Clifton S."/>
            <person name="Fulton L."/>
            <person name="Fulton B."/>
            <person name="Courtney L."/>
            <person name="Fronick C."/>
            <person name="Harrison M."/>
            <person name="Strong C."/>
            <person name="Farmer C."/>
            <person name="Delahaunty K."/>
            <person name="Markovic C."/>
            <person name="Hall O."/>
            <person name="Minx P."/>
            <person name="Tomlinson C."/>
            <person name="Mitreva M."/>
            <person name="Nelson J."/>
            <person name="Hou S."/>
            <person name="Wollam A."/>
            <person name="Pepin K.H."/>
            <person name="Johnson M."/>
            <person name="Bhonagiri V."/>
            <person name="Nash W.E."/>
            <person name="Warren W."/>
            <person name="Chinwalla A."/>
            <person name="Mardis E.R."/>
            <person name="Wilson R.K."/>
        </authorList>
    </citation>
    <scope>NUCLEOTIDE SEQUENCE [LARGE SCALE GENOMIC DNA]</scope>
    <source>
        <strain evidence="1 2">ATCC 51271</strain>
    </source>
</reference>
<keyword evidence="2" id="KW-1185">Reference proteome</keyword>
<dbReference type="EMBL" id="ACIL03000003">
    <property type="protein sequence ID" value="ESL04455.1"/>
    <property type="molecule type" value="Genomic_DNA"/>
</dbReference>
<evidence type="ECO:0000313" key="1">
    <source>
        <dbReference type="EMBL" id="ESL04455.1"/>
    </source>
</evidence>
<accession>V2ZBZ4</accession>
<proteinExistence type="predicted"/>
<dbReference type="AlphaFoldDB" id="V2ZBZ4"/>
<dbReference type="Proteomes" id="UP000018227">
    <property type="component" value="Unassembled WGS sequence"/>
</dbReference>
<gene>
    <name evidence="1" type="ORF">GCWU0000282_000169</name>
</gene>
<sequence length="224" mass="26359">MKVNFWKKSNINTERRTKMKFKFTVIILILGMFFLNPLTVQAKVQLFDDELLEKIEEETDACSEIDFTIYLSTLNRYKYSVNFEKGSIKLEVQGEGYKLNGVRDDFFSEPKIKEDNLKDKTDNEVKDEKTEKEIDSMKALMLEELKDKKYDCGSELLSDTLDLKRFSESAKPVHTKKNWVFIQKSGDSKTRIVINKKTKLPVSCFFKSDWGNIKIKFKYKYSDK</sequence>
<name>V2ZBZ4_9FIRM</name>